<accession>A0AAF0I3C0</accession>
<dbReference type="KEGG" id="slom:PXH66_04185"/>
<dbReference type="GO" id="GO:0005524">
    <property type="term" value="F:ATP binding"/>
    <property type="evidence" value="ECO:0007669"/>
    <property type="project" value="UniProtKB-KW"/>
</dbReference>
<proteinExistence type="predicted"/>
<keyword evidence="3" id="KW-0597">Phosphoprotein</keyword>
<feature type="domain" description="Histidine kinase" evidence="8">
    <location>
        <begin position="432"/>
        <end position="649"/>
    </location>
</feature>
<name>A0AAF0I3C0_9BACT</name>
<dbReference type="RefSeq" id="WP_330931234.1">
    <property type="nucleotide sequence ID" value="NZ_CP119075.1"/>
</dbReference>
<dbReference type="SMART" id="SM00388">
    <property type="entry name" value="HisKA"/>
    <property type="match status" value="1"/>
</dbReference>
<keyword evidence="7" id="KW-0812">Transmembrane</keyword>
<feature type="transmembrane region" description="Helical" evidence="7">
    <location>
        <begin position="375"/>
        <end position="397"/>
    </location>
</feature>
<evidence type="ECO:0000256" key="7">
    <source>
        <dbReference type="SAM" id="Phobius"/>
    </source>
</evidence>
<evidence type="ECO:0000313" key="10">
    <source>
        <dbReference type="Proteomes" id="UP001218638"/>
    </source>
</evidence>
<evidence type="ECO:0000256" key="3">
    <source>
        <dbReference type="ARBA" id="ARBA00022553"/>
    </source>
</evidence>
<dbReference type="SMART" id="SM00028">
    <property type="entry name" value="TPR"/>
    <property type="match status" value="5"/>
</dbReference>
<dbReference type="EMBL" id="CP119075">
    <property type="protein sequence ID" value="WED66044.1"/>
    <property type="molecule type" value="Genomic_DNA"/>
</dbReference>
<dbReference type="SMART" id="SM00387">
    <property type="entry name" value="HATPase_c"/>
    <property type="match status" value="1"/>
</dbReference>
<keyword evidence="7" id="KW-0472">Membrane</keyword>
<dbReference type="EC" id="2.7.13.3" evidence="2"/>
<dbReference type="SUPFAM" id="SSF48452">
    <property type="entry name" value="TPR-like"/>
    <property type="match status" value="2"/>
</dbReference>
<dbReference type="CDD" id="cd00082">
    <property type="entry name" value="HisKA"/>
    <property type="match status" value="1"/>
</dbReference>
<dbReference type="Gene3D" id="1.10.287.130">
    <property type="match status" value="1"/>
</dbReference>
<evidence type="ECO:0000256" key="2">
    <source>
        <dbReference type="ARBA" id="ARBA00012438"/>
    </source>
</evidence>
<dbReference type="PRINTS" id="PR00344">
    <property type="entry name" value="BCTRLSENSOR"/>
</dbReference>
<dbReference type="InterPro" id="IPR050736">
    <property type="entry name" value="Sensor_HK_Regulatory"/>
</dbReference>
<dbReference type="PROSITE" id="PS50109">
    <property type="entry name" value="HIS_KIN"/>
    <property type="match status" value="1"/>
</dbReference>
<dbReference type="GO" id="GO:0000155">
    <property type="term" value="F:phosphorelay sensor kinase activity"/>
    <property type="evidence" value="ECO:0007669"/>
    <property type="project" value="InterPro"/>
</dbReference>
<dbReference type="Pfam" id="PF02518">
    <property type="entry name" value="HATPase_c"/>
    <property type="match status" value="1"/>
</dbReference>
<evidence type="ECO:0000256" key="4">
    <source>
        <dbReference type="ARBA" id="ARBA00022679"/>
    </source>
</evidence>
<keyword evidence="9" id="KW-0067">ATP-binding</keyword>
<dbReference type="InterPro" id="IPR036890">
    <property type="entry name" value="HATPase_C_sf"/>
</dbReference>
<dbReference type="FunFam" id="3.30.565.10:FF:000006">
    <property type="entry name" value="Sensor histidine kinase WalK"/>
    <property type="match status" value="1"/>
</dbReference>
<evidence type="ECO:0000256" key="6">
    <source>
        <dbReference type="ARBA" id="ARBA00023012"/>
    </source>
</evidence>
<organism evidence="9 10">
    <name type="scientific">Synoicihabitans lomoniglobus</name>
    <dbReference type="NCBI Taxonomy" id="2909285"/>
    <lineage>
        <taxon>Bacteria</taxon>
        <taxon>Pseudomonadati</taxon>
        <taxon>Verrucomicrobiota</taxon>
        <taxon>Opitutia</taxon>
        <taxon>Opitutales</taxon>
        <taxon>Opitutaceae</taxon>
        <taxon>Synoicihabitans</taxon>
    </lineage>
</organism>
<dbReference type="PANTHER" id="PTHR43711">
    <property type="entry name" value="TWO-COMPONENT HISTIDINE KINASE"/>
    <property type="match status" value="1"/>
</dbReference>
<dbReference type="Pfam" id="PF13424">
    <property type="entry name" value="TPR_12"/>
    <property type="match status" value="2"/>
</dbReference>
<sequence length="668" mass="72889">MSCATGFSLAQVPEPGSAPPGFAVLLSQAKRLEAHDSKQALVLARAAMAQAPTAKERLEAELVASSALRRLGDYAEAMTVVRAGLAAAEHVADDALLGEFLYLKGRLEWSLADYPSSIETHLQQLAVAQSTGDARLISKAHTGLGLTMESFGETAEAARHLEEALAWAERAGEVRQLAIAHNSLGNHFLGTQDVAQATVHHERALDLRRQLGSTRGIADSLNNLALIDHARGNSAAALVRMDEARAIYERLDLKRYVANVHRRIGSILRETGDFEAALRHLQAGLEAGSSLGSAEVLANLYEELARTHEALADWPEALRFERLRAEATESARSVEARQRVAELNARYETERREHEIDLLRRDQALQAAELRRRRLVTAAMAAGLGVLAVMLVGAVWLQRVRLRQERRVRAATEDARDRAEEAEALKSRLLRIASHDLKAPLATLRATATRIEDDAPSDSVARRLAASMRVDATRMDLLVHDLLDSVSIEGQAFTLHPADFDLASLCAEAVEHLQTVALTKQQALRVEISPDLPLVRGDRERVWQILNNLLSNALKFTPWGGHIELRVLTQTQWISIEIEDDGPGLSPGDMARVFGPYARLSAEPTGGEHSTGLGLHIARELVSLHRGRLEIESQPGQGAIFRVLLPRANSAEAAQEAPADEGGDVVQT</sequence>
<dbReference type="InterPro" id="IPR004358">
    <property type="entry name" value="Sig_transdc_His_kin-like_C"/>
</dbReference>
<dbReference type="Gene3D" id="1.25.40.10">
    <property type="entry name" value="Tetratricopeptide repeat domain"/>
    <property type="match status" value="1"/>
</dbReference>
<evidence type="ECO:0000259" key="8">
    <source>
        <dbReference type="PROSITE" id="PS50109"/>
    </source>
</evidence>
<dbReference type="PANTHER" id="PTHR43711:SF1">
    <property type="entry name" value="HISTIDINE KINASE 1"/>
    <property type="match status" value="1"/>
</dbReference>
<dbReference type="CDD" id="cd00075">
    <property type="entry name" value="HATPase"/>
    <property type="match status" value="1"/>
</dbReference>
<evidence type="ECO:0000256" key="1">
    <source>
        <dbReference type="ARBA" id="ARBA00000085"/>
    </source>
</evidence>
<evidence type="ECO:0000313" key="9">
    <source>
        <dbReference type="EMBL" id="WED66044.1"/>
    </source>
</evidence>
<keyword evidence="5" id="KW-0418">Kinase</keyword>
<keyword evidence="9" id="KW-0547">Nucleotide-binding</keyword>
<dbReference type="SUPFAM" id="SSF55874">
    <property type="entry name" value="ATPase domain of HSP90 chaperone/DNA topoisomerase II/histidine kinase"/>
    <property type="match status" value="1"/>
</dbReference>
<dbReference type="InterPro" id="IPR019734">
    <property type="entry name" value="TPR_rpt"/>
</dbReference>
<keyword evidence="4" id="KW-0808">Transferase</keyword>
<gene>
    <name evidence="9" type="ORF">PXH66_04185</name>
</gene>
<comment type="catalytic activity">
    <reaction evidence="1">
        <text>ATP + protein L-histidine = ADP + protein N-phospho-L-histidine.</text>
        <dbReference type="EC" id="2.7.13.3"/>
    </reaction>
</comment>
<dbReference type="SUPFAM" id="SSF47384">
    <property type="entry name" value="Homodimeric domain of signal transducing histidine kinase"/>
    <property type="match status" value="1"/>
</dbReference>
<dbReference type="Pfam" id="PF00512">
    <property type="entry name" value="HisKA"/>
    <property type="match status" value="1"/>
</dbReference>
<dbReference type="Gene3D" id="3.30.565.10">
    <property type="entry name" value="Histidine kinase-like ATPase, C-terminal domain"/>
    <property type="match status" value="1"/>
</dbReference>
<dbReference type="InterPro" id="IPR036097">
    <property type="entry name" value="HisK_dim/P_sf"/>
</dbReference>
<keyword evidence="7" id="KW-1133">Transmembrane helix</keyword>
<protein>
    <recommendedName>
        <fullName evidence="2">histidine kinase</fullName>
        <ecNumber evidence="2">2.7.13.3</ecNumber>
    </recommendedName>
</protein>
<keyword evidence="6" id="KW-0902">Two-component regulatory system</keyword>
<dbReference type="InterPro" id="IPR005467">
    <property type="entry name" value="His_kinase_dom"/>
</dbReference>
<dbReference type="InterPro" id="IPR003661">
    <property type="entry name" value="HisK_dim/P_dom"/>
</dbReference>
<evidence type="ECO:0000256" key="5">
    <source>
        <dbReference type="ARBA" id="ARBA00022777"/>
    </source>
</evidence>
<dbReference type="Proteomes" id="UP001218638">
    <property type="component" value="Chromosome"/>
</dbReference>
<dbReference type="InterPro" id="IPR011990">
    <property type="entry name" value="TPR-like_helical_dom_sf"/>
</dbReference>
<reference evidence="9" key="1">
    <citation type="submission" date="2023-03" db="EMBL/GenBank/DDBJ databases">
        <title>Lomoglobus Profundus gen. nov., sp. nov., a novel member of the phylum Verrucomicrobia, isolated from deep-marine sediment of South China Sea.</title>
        <authorList>
            <person name="Ahmad T."/>
            <person name="Ishaq S.E."/>
            <person name="Wang F."/>
        </authorList>
    </citation>
    <scope>NUCLEOTIDE SEQUENCE</scope>
    <source>
        <strain evidence="9">LMO-M01</strain>
    </source>
</reference>
<keyword evidence="10" id="KW-1185">Reference proteome</keyword>
<dbReference type="AlphaFoldDB" id="A0AAF0I3C0"/>
<dbReference type="InterPro" id="IPR003594">
    <property type="entry name" value="HATPase_dom"/>
</dbReference>